<organism evidence="1 2">
    <name type="scientific">Mycena alexandri</name>
    <dbReference type="NCBI Taxonomy" id="1745969"/>
    <lineage>
        <taxon>Eukaryota</taxon>
        <taxon>Fungi</taxon>
        <taxon>Dikarya</taxon>
        <taxon>Basidiomycota</taxon>
        <taxon>Agaricomycotina</taxon>
        <taxon>Agaricomycetes</taxon>
        <taxon>Agaricomycetidae</taxon>
        <taxon>Agaricales</taxon>
        <taxon>Marasmiineae</taxon>
        <taxon>Mycenaceae</taxon>
        <taxon>Mycena</taxon>
    </lineage>
</organism>
<name>A0AAD6T2B2_9AGAR</name>
<sequence>MIPLGDIDLQRQIRVDEIRLDQNSRVISRQQHGCVWRVYSAKVEGRKSDMTVAVYKGETAEEEWRRDFAKYMTVRHPHILQVCGTATSGGIHATLFHGDLIPYNKKSPPLRSGRRQSRWSGKFRAPFLNSQAGLYIFVTHERYKTISEEGISSSEMH</sequence>
<keyword evidence="2" id="KW-1185">Reference proteome</keyword>
<dbReference type="AlphaFoldDB" id="A0AAD6T2B2"/>
<dbReference type="Proteomes" id="UP001218188">
    <property type="component" value="Unassembled WGS sequence"/>
</dbReference>
<proteinExistence type="predicted"/>
<evidence type="ECO:0000313" key="2">
    <source>
        <dbReference type="Proteomes" id="UP001218188"/>
    </source>
</evidence>
<accession>A0AAD6T2B2</accession>
<evidence type="ECO:0000313" key="1">
    <source>
        <dbReference type="EMBL" id="KAJ7037135.1"/>
    </source>
</evidence>
<gene>
    <name evidence="1" type="ORF">C8F04DRAFT_1393869</name>
</gene>
<dbReference type="EMBL" id="JARJCM010000039">
    <property type="protein sequence ID" value="KAJ7037135.1"/>
    <property type="molecule type" value="Genomic_DNA"/>
</dbReference>
<reference evidence="1" key="1">
    <citation type="submission" date="2023-03" db="EMBL/GenBank/DDBJ databases">
        <title>Massive genome expansion in bonnet fungi (Mycena s.s.) driven by repeated elements and novel gene families across ecological guilds.</title>
        <authorList>
            <consortium name="Lawrence Berkeley National Laboratory"/>
            <person name="Harder C.B."/>
            <person name="Miyauchi S."/>
            <person name="Viragh M."/>
            <person name="Kuo A."/>
            <person name="Thoen E."/>
            <person name="Andreopoulos B."/>
            <person name="Lu D."/>
            <person name="Skrede I."/>
            <person name="Drula E."/>
            <person name="Henrissat B."/>
            <person name="Morin E."/>
            <person name="Kohler A."/>
            <person name="Barry K."/>
            <person name="LaButti K."/>
            <person name="Morin E."/>
            <person name="Salamov A."/>
            <person name="Lipzen A."/>
            <person name="Mereny Z."/>
            <person name="Hegedus B."/>
            <person name="Baldrian P."/>
            <person name="Stursova M."/>
            <person name="Weitz H."/>
            <person name="Taylor A."/>
            <person name="Grigoriev I.V."/>
            <person name="Nagy L.G."/>
            <person name="Martin F."/>
            <person name="Kauserud H."/>
        </authorList>
    </citation>
    <scope>NUCLEOTIDE SEQUENCE</scope>
    <source>
        <strain evidence="1">CBHHK200</strain>
    </source>
</reference>
<protein>
    <submittedName>
        <fullName evidence="1">Uncharacterized protein</fullName>
    </submittedName>
</protein>
<comment type="caution">
    <text evidence="1">The sequence shown here is derived from an EMBL/GenBank/DDBJ whole genome shotgun (WGS) entry which is preliminary data.</text>
</comment>